<evidence type="ECO:0000256" key="2">
    <source>
        <dbReference type="ARBA" id="ARBA00005183"/>
    </source>
</evidence>
<proteinExistence type="predicted"/>
<dbReference type="EMBL" id="SMKO01000054">
    <property type="protein sequence ID" value="TDD03469.1"/>
    <property type="molecule type" value="Genomic_DNA"/>
</dbReference>
<dbReference type="SUPFAM" id="SSF54826">
    <property type="entry name" value="Enolase N-terminal domain-like"/>
    <property type="match status" value="1"/>
</dbReference>
<dbReference type="InterPro" id="IPR034593">
    <property type="entry name" value="DgoD-like"/>
</dbReference>
<dbReference type="Pfam" id="PF13378">
    <property type="entry name" value="MR_MLE_C"/>
    <property type="match status" value="1"/>
</dbReference>
<comment type="catalytic activity">
    <reaction evidence="1">
        <text>D-glucarate = 5-dehydro-4-deoxy-D-glucarate + H2O</text>
        <dbReference type="Rhea" id="RHEA:14573"/>
        <dbReference type="ChEBI" id="CHEBI:15377"/>
        <dbReference type="ChEBI" id="CHEBI:30612"/>
        <dbReference type="ChEBI" id="CHEBI:42819"/>
        <dbReference type="EC" id="4.2.1.40"/>
    </reaction>
</comment>
<dbReference type="GO" id="GO:0008872">
    <property type="term" value="F:glucarate dehydratase activity"/>
    <property type="evidence" value="ECO:0007669"/>
    <property type="project" value="UniProtKB-EC"/>
</dbReference>
<dbReference type="Gene3D" id="3.30.390.10">
    <property type="entry name" value="Enolase-like, N-terminal domain"/>
    <property type="match status" value="1"/>
</dbReference>
<accession>A0A4R4VDC6</accession>
<dbReference type="Pfam" id="PF02746">
    <property type="entry name" value="MR_MLE_N"/>
    <property type="match status" value="1"/>
</dbReference>
<dbReference type="PANTHER" id="PTHR48080">
    <property type="entry name" value="D-GALACTONATE DEHYDRATASE-RELATED"/>
    <property type="match status" value="1"/>
</dbReference>
<gene>
    <name evidence="5" type="ORF">E1292_20945</name>
</gene>
<evidence type="ECO:0000256" key="1">
    <source>
        <dbReference type="ARBA" id="ARBA00001426"/>
    </source>
</evidence>
<reference evidence="5 6" key="1">
    <citation type="submission" date="2019-03" db="EMBL/GenBank/DDBJ databases">
        <title>Draft genome sequences of novel Actinobacteria.</title>
        <authorList>
            <person name="Sahin N."/>
            <person name="Ay H."/>
            <person name="Saygin H."/>
        </authorList>
    </citation>
    <scope>NUCLEOTIDE SEQUENCE [LARGE SCALE GENOMIC DNA]</scope>
    <source>
        <strain evidence="5 6">KC310</strain>
    </source>
</reference>
<evidence type="ECO:0000313" key="5">
    <source>
        <dbReference type="EMBL" id="TDD03469.1"/>
    </source>
</evidence>
<keyword evidence="6" id="KW-1185">Reference proteome</keyword>
<dbReference type="Gene3D" id="3.20.20.120">
    <property type="entry name" value="Enolase-like C-terminal domain"/>
    <property type="match status" value="1"/>
</dbReference>
<dbReference type="InterPro" id="IPR029017">
    <property type="entry name" value="Enolase-like_N"/>
</dbReference>
<dbReference type="Proteomes" id="UP000295258">
    <property type="component" value="Unassembled WGS sequence"/>
</dbReference>
<dbReference type="AlphaFoldDB" id="A0A4R4VDC6"/>
<feature type="domain" description="Mandelate racemase/muconate lactonizing enzyme C-terminal" evidence="4">
    <location>
        <begin position="148"/>
        <end position="244"/>
    </location>
</feature>
<dbReference type="PANTHER" id="PTHR48080:SF4">
    <property type="entry name" value="GLUCARATE DEHYDRATASE"/>
    <property type="match status" value="1"/>
</dbReference>
<sequence>MNPMEISRIRATEVVVPAHPGVIESPSLHRPLHNKPWKGAASWSVQFDEMPKVILELELRDGTVGLGELYRAHDWESVDALATALVGLDLRSVSMQDVPLPRVHEFDGFEMAVWDAFARSLGLRVVDLLGGPLRDRVAVSAWSSHRTVEDVGDLVHSFASAGFTTVKFKCSLEDDVVAWCRAIAERAPAMSVVLDPNGRFEHLAEARAIGLALAEIGNVACLEDPIPHWMLDEWSRLRSVVPIPLARHISLAYPQFSDRGSEAVAVLHHGTADMFNITAGLSDFRRLDHAVDLFNMPTWHGSQVDLGIAEAAYLHSCAAARTCVQPSDIFGRLIRSHDLLRQPLRIEPPYAFLPDGVGLGVQLDEQARVEFRTVEKEYLPQ</sequence>
<name>A0A4R4VDC6_9ACTN</name>
<evidence type="ECO:0000256" key="3">
    <source>
        <dbReference type="ARBA" id="ARBA00011973"/>
    </source>
</evidence>
<dbReference type="EC" id="4.2.1.40" evidence="3"/>
<comment type="caution">
    <text evidence="5">The sequence shown here is derived from an EMBL/GenBank/DDBJ whole genome shotgun (WGS) entry which is preliminary data.</text>
</comment>
<comment type="pathway">
    <text evidence="2">Carbohydrate acid metabolism; D-glucarate degradation; 2,5-dioxopentanoate from D-glucarate: step 1/2.</text>
</comment>
<dbReference type="InterPro" id="IPR013342">
    <property type="entry name" value="Mandelate_racemase_C"/>
</dbReference>
<dbReference type="SMART" id="SM00922">
    <property type="entry name" value="MR_MLE"/>
    <property type="match status" value="1"/>
</dbReference>
<protein>
    <recommendedName>
        <fullName evidence="3">glucarate dehydratase</fullName>
        <ecNumber evidence="3">4.2.1.40</ecNumber>
    </recommendedName>
</protein>
<dbReference type="InterPro" id="IPR013341">
    <property type="entry name" value="Mandelate_racemase_N_dom"/>
</dbReference>
<dbReference type="InterPro" id="IPR036849">
    <property type="entry name" value="Enolase-like_C_sf"/>
</dbReference>
<evidence type="ECO:0000259" key="4">
    <source>
        <dbReference type="SMART" id="SM00922"/>
    </source>
</evidence>
<dbReference type="InterPro" id="IPR029065">
    <property type="entry name" value="Enolase_C-like"/>
</dbReference>
<organism evidence="5 6">
    <name type="scientific">Nonomuraea deserti</name>
    <dbReference type="NCBI Taxonomy" id="1848322"/>
    <lineage>
        <taxon>Bacteria</taxon>
        <taxon>Bacillati</taxon>
        <taxon>Actinomycetota</taxon>
        <taxon>Actinomycetes</taxon>
        <taxon>Streptosporangiales</taxon>
        <taxon>Streptosporangiaceae</taxon>
        <taxon>Nonomuraea</taxon>
    </lineage>
</organism>
<evidence type="ECO:0000313" key="6">
    <source>
        <dbReference type="Proteomes" id="UP000295258"/>
    </source>
</evidence>
<dbReference type="SUPFAM" id="SSF51604">
    <property type="entry name" value="Enolase C-terminal domain-like"/>
    <property type="match status" value="1"/>
</dbReference>